<dbReference type="GO" id="GO:0005886">
    <property type="term" value="C:plasma membrane"/>
    <property type="evidence" value="ECO:0007669"/>
    <property type="project" value="InterPro"/>
</dbReference>
<feature type="signal peptide" evidence="2">
    <location>
        <begin position="1"/>
        <end position="19"/>
    </location>
</feature>
<dbReference type="STRING" id="37293.ENSANAP00000020173"/>
<dbReference type="GO" id="GO:0002079">
    <property type="term" value="C:inner acrosomal membrane"/>
    <property type="evidence" value="ECO:0007669"/>
    <property type="project" value="TreeGrafter"/>
</dbReference>
<evidence type="ECO:0000256" key="2">
    <source>
        <dbReference type="SAM" id="SignalP"/>
    </source>
</evidence>
<organism evidence="3 4">
    <name type="scientific">Aotus nancymaae</name>
    <name type="common">Ma's night monkey</name>
    <dbReference type="NCBI Taxonomy" id="37293"/>
    <lineage>
        <taxon>Eukaryota</taxon>
        <taxon>Metazoa</taxon>
        <taxon>Chordata</taxon>
        <taxon>Craniata</taxon>
        <taxon>Vertebrata</taxon>
        <taxon>Euteleostomi</taxon>
        <taxon>Mammalia</taxon>
        <taxon>Eutheria</taxon>
        <taxon>Euarchontoglires</taxon>
        <taxon>Primates</taxon>
        <taxon>Haplorrhini</taxon>
        <taxon>Platyrrhini</taxon>
        <taxon>Aotidae</taxon>
        <taxon>Aotus</taxon>
    </lineage>
</organism>
<sequence length="180" mass="20016">MKFILFILTFGIFSLKSSTSKPTIEEPSPNVPEFWTMSAKAVNGRMVVMDDKDQLFRSIPESDLNATKEENPPDLEDLKIKLMLGVSLITLLSSVVLLAICGAALYRLKYLIHESCERQYSINPELASVPYFHPSEGVSDTCFYKSTESGIFCGTTSSDVRRSGTKISESMDVDNVIVSR</sequence>
<dbReference type="GeneTree" id="ENSGT00390000010786"/>
<dbReference type="InterPro" id="IPR029282">
    <property type="entry name" value="Eqtn/Afaf"/>
</dbReference>
<reference evidence="3" key="2">
    <citation type="submission" date="2025-09" db="UniProtKB">
        <authorList>
            <consortium name="Ensembl"/>
        </authorList>
    </citation>
    <scope>IDENTIFICATION</scope>
</reference>
<dbReference type="Proteomes" id="UP000233020">
    <property type="component" value="Unplaced"/>
</dbReference>
<feature type="transmembrane region" description="Helical" evidence="1">
    <location>
        <begin position="82"/>
        <end position="106"/>
    </location>
</feature>
<keyword evidence="2" id="KW-0732">Signal</keyword>
<dbReference type="GO" id="GO:0002081">
    <property type="term" value="C:outer acrosomal membrane"/>
    <property type="evidence" value="ECO:0007669"/>
    <property type="project" value="TreeGrafter"/>
</dbReference>
<dbReference type="PANTHER" id="PTHR36874:SF1">
    <property type="entry name" value="EQUATORIN"/>
    <property type="match status" value="1"/>
</dbReference>
<evidence type="ECO:0000256" key="1">
    <source>
        <dbReference type="SAM" id="Phobius"/>
    </source>
</evidence>
<keyword evidence="1" id="KW-0812">Transmembrane</keyword>
<protein>
    <submittedName>
        <fullName evidence="3">Uncharacterized protein</fullName>
    </submittedName>
</protein>
<proteinExistence type="predicted"/>
<reference evidence="3" key="1">
    <citation type="submission" date="2025-08" db="UniProtKB">
        <authorList>
            <consortium name="Ensembl"/>
        </authorList>
    </citation>
    <scope>IDENTIFICATION</scope>
</reference>
<dbReference type="GO" id="GO:0007342">
    <property type="term" value="P:fusion of sperm to egg plasma membrane involved in single fertilization"/>
    <property type="evidence" value="ECO:0007669"/>
    <property type="project" value="InterPro"/>
</dbReference>
<dbReference type="GO" id="GO:0060478">
    <property type="term" value="P:acrosomal vesicle exocytosis"/>
    <property type="evidence" value="ECO:0007669"/>
    <property type="project" value="InterPro"/>
</dbReference>
<dbReference type="PANTHER" id="PTHR36874">
    <property type="entry name" value="EQUATORIN"/>
    <property type="match status" value="1"/>
</dbReference>
<dbReference type="Pfam" id="PF15339">
    <property type="entry name" value="Afaf"/>
    <property type="match status" value="1"/>
</dbReference>
<keyword evidence="1" id="KW-0472">Membrane</keyword>
<accession>A0A2K5DGV7</accession>
<dbReference type="GO" id="GO:0006897">
    <property type="term" value="P:endocytosis"/>
    <property type="evidence" value="ECO:0007669"/>
    <property type="project" value="InterPro"/>
</dbReference>
<dbReference type="Ensembl" id="ENSANAT00000038048.1">
    <property type="protein sequence ID" value="ENSANAP00000020173.1"/>
    <property type="gene ID" value="ENSANAG00000027869.1"/>
</dbReference>
<feature type="chain" id="PRO_5014462157" evidence="2">
    <location>
        <begin position="20"/>
        <end position="180"/>
    </location>
</feature>
<name>A0A2K5DGV7_AOTNA</name>
<keyword evidence="1" id="KW-1133">Transmembrane helix</keyword>
<evidence type="ECO:0000313" key="4">
    <source>
        <dbReference type="Proteomes" id="UP000233020"/>
    </source>
</evidence>
<keyword evidence="4" id="KW-1185">Reference proteome</keyword>
<evidence type="ECO:0000313" key="3">
    <source>
        <dbReference type="Ensembl" id="ENSANAP00000020173.1"/>
    </source>
</evidence>
<dbReference type="AlphaFoldDB" id="A0A2K5DGV7"/>